<accession>A0A6N6MKN4</accession>
<dbReference type="AlphaFoldDB" id="A0A6N6MKN4"/>
<evidence type="ECO:0000313" key="2">
    <source>
        <dbReference type="Proteomes" id="UP000441333"/>
    </source>
</evidence>
<keyword evidence="2" id="KW-1185">Reference proteome</keyword>
<evidence type="ECO:0000313" key="1">
    <source>
        <dbReference type="EMBL" id="KAB1069695.1"/>
    </source>
</evidence>
<comment type="caution">
    <text evidence="1">The sequence shown here is derived from an EMBL/GenBank/DDBJ whole genome shotgun (WGS) entry which is preliminary data.</text>
</comment>
<proteinExistence type="predicted"/>
<protein>
    <submittedName>
        <fullName evidence="1">Uncharacterized protein</fullName>
    </submittedName>
</protein>
<reference evidence="1 2" key="1">
    <citation type="submission" date="2019-09" db="EMBL/GenBank/DDBJ databases">
        <authorList>
            <person name="Cao W.R."/>
        </authorList>
    </citation>
    <scope>NUCLEOTIDE SEQUENCE [LARGE SCALE GENOMIC DNA]</scope>
    <source>
        <strain evidence="1 2">B1N29</strain>
    </source>
</reference>
<dbReference type="RefSeq" id="WP_150936483.1">
    <property type="nucleotide sequence ID" value="NZ_WAAT01000022.1"/>
</dbReference>
<organism evidence="1 2">
    <name type="scientific">Pseudotamlana haliotis</name>
    <dbReference type="NCBI Taxonomy" id="2614804"/>
    <lineage>
        <taxon>Bacteria</taxon>
        <taxon>Pseudomonadati</taxon>
        <taxon>Bacteroidota</taxon>
        <taxon>Flavobacteriia</taxon>
        <taxon>Flavobacteriales</taxon>
        <taxon>Flavobacteriaceae</taxon>
        <taxon>Pseudotamlana</taxon>
    </lineage>
</organism>
<dbReference type="EMBL" id="WAAT01000022">
    <property type="protein sequence ID" value="KAB1069695.1"/>
    <property type="molecule type" value="Genomic_DNA"/>
</dbReference>
<sequence>MKCQKLVTAILLVITLFGCDKIEELTQFTIVYEEEVIIESSSVVDLPFNAFTPEISSDSESKFENNNTGKNLIEYIELTRMTLEIDAPDQGDFDFLNAIEIYISAENEEEVLIAWKEVIEEDGSKTIELDTANDDLQNYLKKDEFSLRLATVTDQIITSDHKIKVRSEFFVDAKILGL</sequence>
<dbReference type="Proteomes" id="UP000441333">
    <property type="component" value="Unassembled WGS sequence"/>
</dbReference>
<dbReference type="PROSITE" id="PS51257">
    <property type="entry name" value="PROKAR_LIPOPROTEIN"/>
    <property type="match status" value="1"/>
</dbReference>
<name>A0A6N6MKN4_9FLAO</name>
<gene>
    <name evidence="1" type="ORF">F6U93_02440</name>
</gene>